<name>K4LI06_THEPS</name>
<dbReference type="PANTHER" id="PTHR46066:SF2">
    <property type="entry name" value="CHITINASE DOMAIN-CONTAINING PROTEIN 1"/>
    <property type="match status" value="1"/>
</dbReference>
<dbReference type="Gene3D" id="3.30.457.10">
    <property type="entry name" value="Copper amine oxidase-like, N-terminal domain"/>
    <property type="match status" value="2"/>
</dbReference>
<dbReference type="KEGG" id="tpz:Tph_c24640"/>
<dbReference type="STRING" id="1089553.Tph_c24640"/>
<evidence type="ECO:0000313" key="4">
    <source>
        <dbReference type="Proteomes" id="UP000000467"/>
    </source>
</evidence>
<dbReference type="eggNOG" id="COG3858">
    <property type="taxonomic scope" value="Bacteria"/>
</dbReference>
<dbReference type="InterPro" id="IPR029070">
    <property type="entry name" value="Chitinase_insertion_sf"/>
</dbReference>
<evidence type="ECO:0000256" key="1">
    <source>
        <dbReference type="SAM" id="SignalP"/>
    </source>
</evidence>
<dbReference type="GO" id="GO:0016798">
    <property type="term" value="F:hydrolase activity, acting on glycosyl bonds"/>
    <property type="evidence" value="ECO:0007669"/>
    <property type="project" value="UniProtKB-KW"/>
</dbReference>
<dbReference type="Gene3D" id="3.10.50.10">
    <property type="match status" value="1"/>
</dbReference>
<gene>
    <name evidence="3" type="ordered locus">Tph_c24640</name>
</gene>
<dbReference type="EC" id="3.2.1.-" evidence="3"/>
<dbReference type="InterPro" id="IPR017853">
    <property type="entry name" value="GH"/>
</dbReference>
<evidence type="ECO:0000259" key="2">
    <source>
        <dbReference type="PROSITE" id="PS51910"/>
    </source>
</evidence>
<dbReference type="SMART" id="SM00636">
    <property type="entry name" value="Glyco_18"/>
    <property type="match status" value="1"/>
</dbReference>
<protein>
    <submittedName>
        <fullName evidence="3">Glycoside hydrolase</fullName>
        <ecNumber evidence="3">3.2.1.-</ecNumber>
    </submittedName>
</protein>
<feature type="chain" id="PRO_5003878776" evidence="1">
    <location>
        <begin position="27"/>
        <end position="456"/>
    </location>
</feature>
<feature type="signal peptide" evidence="1">
    <location>
        <begin position="1"/>
        <end position="26"/>
    </location>
</feature>
<keyword evidence="4" id="KW-1185">Reference proteome</keyword>
<keyword evidence="3" id="KW-0378">Hydrolase</keyword>
<reference evidence="3 4" key="1">
    <citation type="journal article" date="2012" name="BMC Genomics">
        <title>Genome-guided analysis of physiological and morphological traits of the fermentative acetate oxidizer Thermacetogenium phaeum.</title>
        <authorList>
            <person name="Oehler D."/>
            <person name="Poehlein A."/>
            <person name="Leimbach A."/>
            <person name="Muller N."/>
            <person name="Daniel R."/>
            <person name="Gottschalk G."/>
            <person name="Schink B."/>
        </authorList>
    </citation>
    <scope>NUCLEOTIDE SEQUENCE [LARGE SCALE GENOMIC DNA]</scope>
    <source>
        <strain evidence="4">ATCC BAA-254 / DSM 26808 / PB</strain>
    </source>
</reference>
<dbReference type="Gene3D" id="3.20.20.80">
    <property type="entry name" value="Glycosidases"/>
    <property type="match status" value="1"/>
</dbReference>
<dbReference type="PANTHER" id="PTHR46066">
    <property type="entry name" value="CHITINASE DOMAIN-CONTAINING PROTEIN 1 FAMILY MEMBER"/>
    <property type="match status" value="1"/>
</dbReference>
<proteinExistence type="predicted"/>
<dbReference type="AlphaFoldDB" id="K4LI06"/>
<dbReference type="GO" id="GO:0005975">
    <property type="term" value="P:carbohydrate metabolic process"/>
    <property type="evidence" value="ECO:0007669"/>
    <property type="project" value="InterPro"/>
</dbReference>
<evidence type="ECO:0000313" key="3">
    <source>
        <dbReference type="EMBL" id="AFV12641.1"/>
    </source>
</evidence>
<dbReference type="HOGENOM" id="CLU_047970_0_0_9"/>
<dbReference type="InterPro" id="IPR011583">
    <property type="entry name" value="Chitinase_II/V-like_cat"/>
</dbReference>
<dbReference type="Proteomes" id="UP000000467">
    <property type="component" value="Chromosome"/>
</dbReference>
<dbReference type="PROSITE" id="PS51257">
    <property type="entry name" value="PROKAR_LIPOPROTEIN"/>
    <property type="match status" value="1"/>
</dbReference>
<accession>K4LI06</accession>
<dbReference type="Pfam" id="PF00704">
    <property type="entry name" value="Glyco_hydro_18"/>
    <property type="match status" value="1"/>
</dbReference>
<dbReference type="RefSeq" id="WP_015051503.1">
    <property type="nucleotide sequence ID" value="NC_018870.1"/>
</dbReference>
<dbReference type="SUPFAM" id="SSF51445">
    <property type="entry name" value="(Trans)glycosidases"/>
    <property type="match status" value="1"/>
</dbReference>
<keyword evidence="1" id="KW-0732">Signal</keyword>
<dbReference type="SUPFAM" id="SSF55383">
    <property type="entry name" value="Copper amine oxidase, domain N"/>
    <property type="match status" value="1"/>
</dbReference>
<dbReference type="PROSITE" id="PS51910">
    <property type="entry name" value="GH18_2"/>
    <property type="match status" value="1"/>
</dbReference>
<keyword evidence="3" id="KW-0326">Glycosidase</keyword>
<dbReference type="InterPro" id="IPR036582">
    <property type="entry name" value="Mao_N_sf"/>
</dbReference>
<dbReference type="EMBL" id="CP003732">
    <property type="protein sequence ID" value="AFV12641.1"/>
    <property type="molecule type" value="Genomic_DNA"/>
</dbReference>
<dbReference type="InterPro" id="IPR001223">
    <property type="entry name" value="Glyco_hydro18_cat"/>
</dbReference>
<dbReference type="InterPro" id="IPR012854">
    <property type="entry name" value="Cu_amine_oxidase-like_N"/>
</dbReference>
<dbReference type="OrthoDB" id="9769314at2"/>
<organism evidence="3 4">
    <name type="scientific">Thermacetogenium phaeum (strain ATCC BAA-254 / DSM 26808 / PB)</name>
    <dbReference type="NCBI Taxonomy" id="1089553"/>
    <lineage>
        <taxon>Bacteria</taxon>
        <taxon>Bacillati</taxon>
        <taxon>Bacillota</taxon>
        <taxon>Clostridia</taxon>
        <taxon>Thermoanaerobacterales</taxon>
        <taxon>Thermoanaerobacteraceae</taxon>
        <taxon>Thermacetogenium</taxon>
    </lineage>
</organism>
<dbReference type="Pfam" id="PF07833">
    <property type="entry name" value="Cu_amine_oxidN1"/>
    <property type="match status" value="1"/>
</dbReference>
<dbReference type="GO" id="GO:0008061">
    <property type="term" value="F:chitin binding"/>
    <property type="evidence" value="ECO:0007669"/>
    <property type="project" value="InterPro"/>
</dbReference>
<feature type="domain" description="GH18" evidence="2">
    <location>
        <begin position="153"/>
        <end position="456"/>
    </location>
</feature>
<sequence length="456" mass="51039">MSWRKLIAAVVALTGFLACWCLTASAAQAVEPVQVFVNGKSVSFPDVRPFIRNGRTLVPVRFVVENPAFGAVVFYEPQTKKVTIKRGGITVDCWPDSRTVLVNGGSRTMDVAPVLKEGRTMVPLRFLSETFGADVGWDGVTRIVRITMPLRRKIVLGYYYGGSYSEFLERHANLTDVAFQWYSADEKGNLVDEKPQGYQLALDYARAQGVRTQVSVILTDPVKLHALLGSREARQNFVNGALDLVAREGYQIFNLDFEGVKPEDRSGYYALLSELSQALKKEGIGFYATAPAMEKPVSWHAAYDYGEMGKYVDKVVIMAYDLHYRTGPPGPIAPYDWVKRVVTYARQFLPADQIILGLGVYGRDWPEGKPATSLTYQAAEALAAERQVQPAWHPVYCLPHFEYYDEAGVRHEVWYENRASLKLKLDLAESQGLAGVSIWRLGYGFPDFWADVAAFK</sequence>